<accession>A0A6B1G4P7</accession>
<protein>
    <submittedName>
        <fullName evidence="1">Uncharacterized protein</fullName>
    </submittedName>
</protein>
<evidence type="ECO:0000313" key="1">
    <source>
        <dbReference type="EMBL" id="MYH63051.1"/>
    </source>
</evidence>
<proteinExistence type="predicted"/>
<dbReference type="EMBL" id="VYDA01000537">
    <property type="protein sequence ID" value="MYH63051.1"/>
    <property type="molecule type" value="Genomic_DNA"/>
</dbReference>
<reference evidence="1" key="1">
    <citation type="submission" date="2019-09" db="EMBL/GenBank/DDBJ databases">
        <title>Characterisation of the sponge microbiome using genome-centric metagenomics.</title>
        <authorList>
            <person name="Engelberts J.P."/>
            <person name="Robbins S.J."/>
            <person name="De Goeij J.M."/>
            <person name="Aranda M."/>
            <person name="Bell S.C."/>
            <person name="Webster N.S."/>
        </authorList>
    </citation>
    <scope>NUCLEOTIDE SEQUENCE</scope>
    <source>
        <strain evidence="1">SB0675_bin_29</strain>
    </source>
</reference>
<organism evidence="1">
    <name type="scientific">Caldilineaceae bacterium SB0675_bin_29</name>
    <dbReference type="NCBI Taxonomy" id="2605266"/>
    <lineage>
        <taxon>Bacteria</taxon>
        <taxon>Bacillati</taxon>
        <taxon>Chloroflexota</taxon>
        <taxon>Caldilineae</taxon>
        <taxon>Caldilineales</taxon>
        <taxon>Caldilineaceae</taxon>
    </lineage>
</organism>
<comment type="caution">
    <text evidence="1">The sequence shown here is derived from an EMBL/GenBank/DDBJ whole genome shotgun (WGS) entry which is preliminary data.</text>
</comment>
<sequence>MSGEHENGFSSGKQRLEIWVGLHLRYQYRRLHAFHGGFPLRFEGRQFEYLDREDVNGVRYLRELLAAGEAGGGYVEYMFDNPAIESDEEFGSRKIAYATGFLLPVTCPRCLYHRSRPNRKPEQ</sequence>
<dbReference type="Gene3D" id="3.30.450.20">
    <property type="entry name" value="PAS domain"/>
    <property type="match status" value="1"/>
</dbReference>
<dbReference type="AlphaFoldDB" id="A0A6B1G4P7"/>
<gene>
    <name evidence="1" type="ORF">F4148_15275</name>
</gene>
<name>A0A6B1G4P7_9CHLR</name>